<evidence type="ECO:0000313" key="2">
    <source>
        <dbReference type="EMBL" id="CDM32843.1"/>
    </source>
</evidence>
<proteinExistence type="predicted"/>
<reference evidence="2" key="1">
    <citation type="journal article" date="2014" name="Nat. Commun.">
        <title>Multiple recent horizontal transfers of a large genomic region in cheese making fungi.</title>
        <authorList>
            <person name="Cheeseman K."/>
            <person name="Ropars J."/>
            <person name="Renault P."/>
            <person name="Dupont J."/>
            <person name="Gouzy J."/>
            <person name="Branca A."/>
            <person name="Abraham A.L."/>
            <person name="Ceppi M."/>
            <person name="Conseiller E."/>
            <person name="Debuchy R."/>
            <person name="Malagnac F."/>
            <person name="Goarin A."/>
            <person name="Silar P."/>
            <person name="Lacoste S."/>
            <person name="Sallet E."/>
            <person name="Bensimon A."/>
            <person name="Giraud T."/>
            <person name="Brygoo Y."/>
        </authorList>
    </citation>
    <scope>NUCLEOTIDE SEQUENCE [LARGE SCALE GENOMIC DNA]</scope>
    <source>
        <strain evidence="2">FM164</strain>
    </source>
</reference>
<dbReference type="AlphaFoldDB" id="W6Q808"/>
<evidence type="ECO:0000256" key="1">
    <source>
        <dbReference type="SAM" id="MobiDB-lite"/>
    </source>
</evidence>
<gene>
    <name evidence="2" type="ORF">PROQFM164_S02g002994</name>
</gene>
<dbReference type="STRING" id="1365484.W6Q808"/>
<keyword evidence="3" id="KW-1185">Reference proteome</keyword>
<dbReference type="EMBL" id="HG792016">
    <property type="protein sequence ID" value="CDM32843.1"/>
    <property type="molecule type" value="Genomic_DNA"/>
</dbReference>
<feature type="region of interest" description="Disordered" evidence="1">
    <location>
        <begin position="17"/>
        <end position="38"/>
    </location>
</feature>
<sequence length="264" mass="29534">MSSTNFRLEFDYGPKKQNILCPKPERHPLPARPPTEGLGQTLSAVSGQEPFNFENILQPQNIDGGDDVASPSFADDIYWEREREFLELGLDGSDPVDFAQLLNFENVDPAILDDHESPVAEQAEITMDIASIVTPPEECPAVSIRPQNKVSTLYRRRNLKGMVDSDRQPTKIKKGLGTGKGDIRIGSTRPKKSSGRQSTSFTIVCAQFSALLVEDRLQFLSWLFEEVVKQFSREFPGRSEGSIKVYYSTTLKKRRLSSPIVLIA</sequence>
<accession>W6Q808</accession>
<name>W6Q808_PENRF</name>
<evidence type="ECO:0000313" key="3">
    <source>
        <dbReference type="Proteomes" id="UP000030686"/>
    </source>
</evidence>
<dbReference type="Proteomes" id="UP000030686">
    <property type="component" value="Unassembled WGS sequence"/>
</dbReference>
<dbReference type="OrthoDB" id="2143914at2759"/>
<feature type="region of interest" description="Disordered" evidence="1">
    <location>
        <begin position="167"/>
        <end position="196"/>
    </location>
</feature>
<protein>
    <submittedName>
        <fullName evidence="2">Genomic scaffold, ProqFM164S02</fullName>
    </submittedName>
</protein>
<organism evidence="2 3">
    <name type="scientific">Penicillium roqueforti (strain FM164)</name>
    <dbReference type="NCBI Taxonomy" id="1365484"/>
    <lineage>
        <taxon>Eukaryota</taxon>
        <taxon>Fungi</taxon>
        <taxon>Dikarya</taxon>
        <taxon>Ascomycota</taxon>
        <taxon>Pezizomycotina</taxon>
        <taxon>Eurotiomycetes</taxon>
        <taxon>Eurotiomycetidae</taxon>
        <taxon>Eurotiales</taxon>
        <taxon>Aspergillaceae</taxon>
        <taxon>Penicillium</taxon>
    </lineage>
</organism>